<keyword evidence="8 9" id="KW-0131">Cell cycle</keyword>
<keyword evidence="14" id="KW-1185">Reference proteome</keyword>
<accession>A0A512DGU8</accession>
<dbReference type="GO" id="GO:0006313">
    <property type="term" value="P:DNA transposition"/>
    <property type="evidence" value="ECO:0007669"/>
    <property type="project" value="UniProtKB-UniRule"/>
</dbReference>
<evidence type="ECO:0000259" key="12">
    <source>
        <dbReference type="PROSITE" id="PS51900"/>
    </source>
</evidence>
<proteinExistence type="inferred from homology"/>
<dbReference type="GO" id="GO:0003677">
    <property type="term" value="F:DNA binding"/>
    <property type="evidence" value="ECO:0007669"/>
    <property type="project" value="UniProtKB-UniRule"/>
</dbReference>
<dbReference type="SUPFAM" id="SSF47823">
    <property type="entry name" value="lambda integrase-like, N-terminal domain"/>
    <property type="match status" value="1"/>
</dbReference>
<comment type="subunit">
    <text evidence="9">Forms a cyclic heterotetrameric complex composed of two molecules of XerC and two molecules of XerD.</text>
</comment>
<feature type="active site" evidence="9">
    <location>
        <position position="266"/>
    </location>
</feature>
<dbReference type="PANTHER" id="PTHR30349">
    <property type="entry name" value="PHAGE INTEGRASE-RELATED"/>
    <property type="match status" value="1"/>
</dbReference>
<dbReference type="InterPro" id="IPR023009">
    <property type="entry name" value="Tyrosine_recombinase_XerC/XerD"/>
</dbReference>
<evidence type="ECO:0000313" key="14">
    <source>
        <dbReference type="Proteomes" id="UP000321181"/>
    </source>
</evidence>
<feature type="active site" evidence="9">
    <location>
        <position position="196"/>
    </location>
</feature>
<dbReference type="PANTHER" id="PTHR30349:SF77">
    <property type="entry name" value="TYROSINE RECOMBINASE XERC"/>
    <property type="match status" value="1"/>
</dbReference>
<dbReference type="PROSITE" id="PS51898">
    <property type="entry name" value="TYR_RECOMBINASE"/>
    <property type="match status" value="1"/>
</dbReference>
<sequence>MRPAGDAPRPADGASHPVGDAGPPPSLDDFADHLALQRGLSAHTVRGYVGDLTHLWHHATQHGCPTWDAVDLGVLRGWLASMVGGGLSRSTIARRSAAVRVFFAWAQRTGRVSQDPSLRLASARIPAHLPTVLDVEPAARMLEAARTRADDGDPIHLRDWAALELLYATGARVGEIAGADVDDVDLDQRTLRVLGKGGKERVVPFGVPAARAVRAWLATGRPRLAVDGSGPALFLGRRGNRADQRQLRSASHDVARSAGVADIAPHALRHSAATHLLAGGSDLRSVQEVLGHSSLATTQRYTHVSAERLRDSFRQAHPRA</sequence>
<dbReference type="Gene3D" id="1.10.150.130">
    <property type="match status" value="1"/>
</dbReference>
<dbReference type="InterPro" id="IPR013762">
    <property type="entry name" value="Integrase-like_cat_sf"/>
</dbReference>
<keyword evidence="3 9" id="KW-0132">Cell division</keyword>
<feature type="domain" description="Core-binding (CB)" evidence="12">
    <location>
        <begin position="21"/>
        <end position="107"/>
    </location>
</feature>
<feature type="active site" evidence="9">
    <location>
        <position position="269"/>
    </location>
</feature>
<feature type="active site" evidence="9">
    <location>
        <position position="172"/>
    </location>
</feature>
<dbReference type="InterPro" id="IPR002104">
    <property type="entry name" value="Integrase_catalytic"/>
</dbReference>
<protein>
    <recommendedName>
        <fullName evidence="9">Tyrosine recombinase XerC</fullName>
    </recommendedName>
</protein>
<dbReference type="InterPro" id="IPR050090">
    <property type="entry name" value="Tyrosine_recombinase_XerCD"/>
</dbReference>
<evidence type="ECO:0000256" key="4">
    <source>
        <dbReference type="ARBA" id="ARBA00022829"/>
    </source>
</evidence>
<dbReference type="RefSeq" id="WP_146906674.1">
    <property type="nucleotide sequence ID" value="NZ_BAAARM010000006.1"/>
</dbReference>
<comment type="function">
    <text evidence="9">Site-specific tyrosine recombinase, which acts by catalyzing the cutting and rejoining of the recombining DNA molecules. The XerC-XerD complex is essential to convert dimers of the bacterial chromosome into monomers to permit their segregation at cell division. It also contributes to the segregational stability of plasmids.</text>
</comment>
<feature type="compositionally biased region" description="Low complexity" evidence="10">
    <location>
        <begin position="1"/>
        <end position="14"/>
    </location>
</feature>
<dbReference type="InterPro" id="IPR011010">
    <property type="entry name" value="DNA_brk_join_enz"/>
</dbReference>
<evidence type="ECO:0000256" key="2">
    <source>
        <dbReference type="ARBA" id="ARBA00022490"/>
    </source>
</evidence>
<keyword evidence="6 9" id="KW-0238">DNA-binding</keyword>
<dbReference type="PROSITE" id="PS51900">
    <property type="entry name" value="CB"/>
    <property type="match status" value="1"/>
</dbReference>
<evidence type="ECO:0000256" key="9">
    <source>
        <dbReference type="HAMAP-Rule" id="MF_01808"/>
    </source>
</evidence>
<keyword evidence="2 9" id="KW-0963">Cytoplasm</keyword>
<feature type="domain" description="Tyr recombinase" evidence="11">
    <location>
        <begin position="128"/>
        <end position="314"/>
    </location>
</feature>
<dbReference type="InterPro" id="IPR010998">
    <property type="entry name" value="Integrase_recombinase_N"/>
</dbReference>
<dbReference type="GO" id="GO:0007059">
    <property type="term" value="P:chromosome segregation"/>
    <property type="evidence" value="ECO:0007669"/>
    <property type="project" value="UniProtKB-UniRule"/>
</dbReference>
<evidence type="ECO:0000259" key="11">
    <source>
        <dbReference type="PROSITE" id="PS51898"/>
    </source>
</evidence>
<dbReference type="OrthoDB" id="9801717at2"/>
<evidence type="ECO:0000256" key="10">
    <source>
        <dbReference type="SAM" id="MobiDB-lite"/>
    </source>
</evidence>
<evidence type="ECO:0000313" key="13">
    <source>
        <dbReference type="EMBL" id="GEO35646.1"/>
    </source>
</evidence>
<keyword evidence="5 9" id="KW-0229">DNA integration</keyword>
<feature type="active site" evidence="9">
    <location>
        <position position="292"/>
    </location>
</feature>
<evidence type="ECO:0000256" key="5">
    <source>
        <dbReference type="ARBA" id="ARBA00022908"/>
    </source>
</evidence>
<evidence type="ECO:0000256" key="3">
    <source>
        <dbReference type="ARBA" id="ARBA00022618"/>
    </source>
</evidence>
<dbReference type="GO" id="GO:0005737">
    <property type="term" value="C:cytoplasm"/>
    <property type="evidence" value="ECO:0007669"/>
    <property type="project" value="UniProtKB-SubCell"/>
</dbReference>
<dbReference type="Gene3D" id="1.10.443.10">
    <property type="entry name" value="Intergrase catalytic core"/>
    <property type="match status" value="1"/>
</dbReference>
<keyword evidence="4 9" id="KW-0159">Chromosome partition</keyword>
<dbReference type="HAMAP" id="MF_01808">
    <property type="entry name" value="Recomb_XerC_XerD"/>
    <property type="match status" value="1"/>
</dbReference>
<keyword evidence="7 9" id="KW-0233">DNA recombination</keyword>
<evidence type="ECO:0000256" key="1">
    <source>
        <dbReference type="ARBA" id="ARBA00004496"/>
    </source>
</evidence>
<dbReference type="AlphaFoldDB" id="A0A512DGU8"/>
<dbReference type="InterPro" id="IPR004107">
    <property type="entry name" value="Integrase_SAM-like_N"/>
</dbReference>
<evidence type="ECO:0000256" key="8">
    <source>
        <dbReference type="ARBA" id="ARBA00023306"/>
    </source>
</evidence>
<comment type="similarity">
    <text evidence="9">Belongs to the 'phage' integrase family. XerC subfamily.</text>
</comment>
<organism evidence="13 14">
    <name type="scientific">Cellulomonas aerilata</name>
    <dbReference type="NCBI Taxonomy" id="515326"/>
    <lineage>
        <taxon>Bacteria</taxon>
        <taxon>Bacillati</taxon>
        <taxon>Actinomycetota</taxon>
        <taxon>Actinomycetes</taxon>
        <taxon>Micrococcales</taxon>
        <taxon>Cellulomonadaceae</taxon>
        <taxon>Cellulomonas</taxon>
    </lineage>
</organism>
<dbReference type="Pfam" id="PF02899">
    <property type="entry name" value="Phage_int_SAM_1"/>
    <property type="match status" value="1"/>
</dbReference>
<gene>
    <name evidence="9 13" type="primary">xerC</name>
    <name evidence="13" type="ORF">CAE01nite_33710</name>
</gene>
<reference evidence="13 14" key="1">
    <citation type="submission" date="2019-07" db="EMBL/GenBank/DDBJ databases">
        <title>Whole genome shotgun sequence of Cellulomonas aerilata NBRC 106308.</title>
        <authorList>
            <person name="Hosoyama A."/>
            <person name="Uohara A."/>
            <person name="Ohji S."/>
            <person name="Ichikawa N."/>
        </authorList>
    </citation>
    <scope>NUCLEOTIDE SEQUENCE [LARGE SCALE GENOMIC DNA]</scope>
    <source>
        <strain evidence="13 14">NBRC 106308</strain>
    </source>
</reference>
<dbReference type="CDD" id="cd00798">
    <property type="entry name" value="INT_XerDC_C"/>
    <property type="match status" value="1"/>
</dbReference>
<dbReference type="SUPFAM" id="SSF56349">
    <property type="entry name" value="DNA breaking-rejoining enzymes"/>
    <property type="match status" value="1"/>
</dbReference>
<comment type="caution">
    <text evidence="13">The sequence shown here is derived from an EMBL/GenBank/DDBJ whole genome shotgun (WGS) entry which is preliminary data.</text>
</comment>
<name>A0A512DGU8_9CELL</name>
<dbReference type="Proteomes" id="UP000321181">
    <property type="component" value="Unassembled WGS sequence"/>
</dbReference>
<evidence type="ECO:0000256" key="7">
    <source>
        <dbReference type="ARBA" id="ARBA00023172"/>
    </source>
</evidence>
<dbReference type="EMBL" id="BJYY01000021">
    <property type="protein sequence ID" value="GEO35646.1"/>
    <property type="molecule type" value="Genomic_DNA"/>
</dbReference>
<dbReference type="InterPro" id="IPR044068">
    <property type="entry name" value="CB"/>
</dbReference>
<dbReference type="Pfam" id="PF00589">
    <property type="entry name" value="Phage_integrase"/>
    <property type="match status" value="1"/>
</dbReference>
<evidence type="ECO:0000256" key="6">
    <source>
        <dbReference type="ARBA" id="ARBA00023125"/>
    </source>
</evidence>
<dbReference type="GO" id="GO:0009037">
    <property type="term" value="F:tyrosine-based site-specific recombinase activity"/>
    <property type="evidence" value="ECO:0007669"/>
    <property type="project" value="UniProtKB-UniRule"/>
</dbReference>
<comment type="subcellular location">
    <subcellularLocation>
        <location evidence="1 9">Cytoplasm</location>
    </subcellularLocation>
</comment>
<dbReference type="GO" id="GO:0051301">
    <property type="term" value="P:cell division"/>
    <property type="evidence" value="ECO:0007669"/>
    <property type="project" value="UniProtKB-KW"/>
</dbReference>
<feature type="region of interest" description="Disordered" evidence="10">
    <location>
        <begin position="1"/>
        <end position="27"/>
    </location>
</feature>
<feature type="active site" description="O-(3'-phospho-DNA)-tyrosine intermediate" evidence="9">
    <location>
        <position position="301"/>
    </location>
</feature>